<accession>A0A939B672</accession>
<dbReference type="Proteomes" id="UP000706891">
    <property type="component" value="Unassembled WGS sequence"/>
</dbReference>
<name>A0A939B672_9BACT</name>
<evidence type="ECO:0000313" key="1">
    <source>
        <dbReference type="EMBL" id="MBM6674139.1"/>
    </source>
</evidence>
<dbReference type="Gene3D" id="3.40.630.10">
    <property type="entry name" value="Zn peptidases"/>
    <property type="match status" value="1"/>
</dbReference>
<protein>
    <submittedName>
        <fullName evidence="1">Uncharacterized protein</fullName>
    </submittedName>
</protein>
<comment type="caution">
    <text evidence="1">The sequence shown here is derived from an EMBL/GenBank/DDBJ whole genome shotgun (WGS) entry which is preliminary data.</text>
</comment>
<dbReference type="SUPFAM" id="SSF53187">
    <property type="entry name" value="Zn-dependent exopeptidases"/>
    <property type="match status" value="1"/>
</dbReference>
<dbReference type="EMBL" id="JACJJG010000055">
    <property type="protein sequence ID" value="MBM6674139.1"/>
    <property type="molecule type" value="Genomic_DNA"/>
</dbReference>
<proteinExistence type="predicted"/>
<dbReference type="RefSeq" id="WP_205105219.1">
    <property type="nucleotide sequence ID" value="NZ_JACJJG010000055.1"/>
</dbReference>
<organism evidence="1 2">
    <name type="scientific">Marseilla massiliensis</name>
    <dbReference type="NCBI Taxonomy" id="1841864"/>
    <lineage>
        <taxon>Bacteria</taxon>
        <taxon>Pseudomonadati</taxon>
        <taxon>Bacteroidota</taxon>
        <taxon>Bacteroidia</taxon>
        <taxon>Bacteroidales</taxon>
        <taxon>Prevotellaceae</taxon>
        <taxon>Marseilla</taxon>
    </lineage>
</organism>
<reference evidence="1" key="2">
    <citation type="journal article" date="2021" name="Sci. Rep.">
        <title>The distribution of antibiotic resistance genes in chicken gut microbiota commensals.</title>
        <authorList>
            <person name="Juricova H."/>
            <person name="Matiasovicova J."/>
            <person name="Kubasova T."/>
            <person name="Cejkova D."/>
            <person name="Rychlik I."/>
        </authorList>
    </citation>
    <scope>NUCLEOTIDE SEQUENCE</scope>
    <source>
        <strain evidence="1">An824</strain>
    </source>
</reference>
<keyword evidence="2" id="KW-1185">Reference proteome</keyword>
<reference evidence="1" key="1">
    <citation type="submission" date="2020-08" db="EMBL/GenBank/DDBJ databases">
        <authorList>
            <person name="Cejkova D."/>
            <person name="Kubasova T."/>
            <person name="Jahodarova E."/>
            <person name="Rychlik I."/>
        </authorList>
    </citation>
    <scope>NUCLEOTIDE SEQUENCE</scope>
    <source>
        <strain evidence="1">An824</strain>
    </source>
</reference>
<dbReference type="AlphaFoldDB" id="A0A939B672"/>
<evidence type="ECO:0000313" key="2">
    <source>
        <dbReference type="Proteomes" id="UP000706891"/>
    </source>
</evidence>
<sequence>MNYKLLKQLYKIHSKSGFEGEIITFICKWTSKNVPNSKLDLDWNTGNIYITKGKSETYPCIVAHLDQVQEHHPTDFIAIETRDLIFGYSHKERKFCGLGADDKNGIWLALKCLQRFDEIKVAFFVSEEVGCIGSSKAKMDFFEDCRFVIQPDRRGSNDLVTSISGLSLCSDEFIKDIQPQMFGYKETYGLMTDIEQLKEQGLNVSCVNLSCGYYEPHTDNEYTDKKDLLNCLRFIEHIISNCKKTYRHKAEYDERAYLNFAYSSWDIYDELFEIIREALLADPTLTPSDIYAFYGTDYPFTMDDFAMVYEDAMNEILYEKQEDWQ</sequence>
<gene>
    <name evidence="1" type="ORF">H6A34_09655</name>
</gene>